<sequence length="213" mass="23768">MGGTARVVLLMGMLTGLLLVMGLVAGYLTGVNLVFTFTLALIMALNDSALGFSIMFANRRGRRVKVGKTVRYIRKKILIDALKDVEESSRITEKAKMTGVVYLGGGIPKNFIQQTAVIASYQTRHDRSHNYAIQITTDSPHWGGLSGCTFEEAQSWGKVHQRADKVMCFADVTIALPIIVHALSEKFKRLTREVPVFEWNKEGVDISYERMRL</sequence>
<comment type="similarity">
    <text evidence="1">Belongs to the deoxyhypusine synthase family.</text>
</comment>
<evidence type="ECO:0000256" key="2">
    <source>
        <dbReference type="ARBA" id="ARBA00022679"/>
    </source>
</evidence>
<evidence type="ECO:0000313" key="4">
    <source>
        <dbReference type="EMBL" id="GAH92900.1"/>
    </source>
</evidence>
<proteinExistence type="inferred from homology"/>
<protein>
    <recommendedName>
        <fullName evidence="5">Deoxyhypusine synthase</fullName>
    </recommendedName>
</protein>
<keyword evidence="2" id="KW-0808">Transferase</keyword>
<comment type="caution">
    <text evidence="4">The sequence shown here is derived from an EMBL/GenBank/DDBJ whole genome shotgun (WGS) entry which is preliminary data.</text>
</comment>
<dbReference type="GO" id="GO:0005737">
    <property type="term" value="C:cytoplasm"/>
    <property type="evidence" value="ECO:0007669"/>
    <property type="project" value="TreeGrafter"/>
</dbReference>
<dbReference type="PANTHER" id="PTHR11703">
    <property type="entry name" value="DEOXYHYPUSINE SYNTHASE"/>
    <property type="match status" value="1"/>
</dbReference>
<feature type="transmembrane region" description="Helical" evidence="3">
    <location>
        <begin position="34"/>
        <end position="57"/>
    </location>
</feature>
<evidence type="ECO:0008006" key="5">
    <source>
        <dbReference type="Google" id="ProtNLM"/>
    </source>
</evidence>
<dbReference type="InterPro" id="IPR029035">
    <property type="entry name" value="DHS-like_NAD/FAD-binding_dom"/>
</dbReference>
<dbReference type="EMBL" id="BARV01001175">
    <property type="protein sequence ID" value="GAH92900.1"/>
    <property type="molecule type" value="Genomic_DNA"/>
</dbReference>
<dbReference type="InterPro" id="IPR036982">
    <property type="entry name" value="Deoxyhypusine_synthase_sf"/>
</dbReference>
<accession>X1KGZ9</accession>
<evidence type="ECO:0000256" key="3">
    <source>
        <dbReference type="SAM" id="Phobius"/>
    </source>
</evidence>
<dbReference type="AlphaFoldDB" id="X1KGZ9"/>
<dbReference type="InterPro" id="IPR002773">
    <property type="entry name" value="Deoxyhypusine_synthase"/>
</dbReference>
<keyword evidence="3" id="KW-0812">Transmembrane</keyword>
<keyword evidence="3" id="KW-0472">Membrane</keyword>
<organism evidence="4">
    <name type="scientific">marine sediment metagenome</name>
    <dbReference type="NCBI Taxonomy" id="412755"/>
    <lineage>
        <taxon>unclassified sequences</taxon>
        <taxon>metagenomes</taxon>
        <taxon>ecological metagenomes</taxon>
    </lineage>
</organism>
<dbReference type="Pfam" id="PF01916">
    <property type="entry name" value="DS"/>
    <property type="match status" value="1"/>
</dbReference>
<gene>
    <name evidence="4" type="ORF">S06H3_03561</name>
</gene>
<keyword evidence="3" id="KW-1133">Transmembrane helix</keyword>
<feature type="transmembrane region" description="Helical" evidence="3">
    <location>
        <begin position="7"/>
        <end position="28"/>
    </location>
</feature>
<dbReference type="PANTHER" id="PTHR11703:SF2">
    <property type="entry name" value="DEOXYHYPUSINE SYNTHASE-LIKE PROTEIN"/>
    <property type="match status" value="1"/>
</dbReference>
<reference evidence="4" key="1">
    <citation type="journal article" date="2014" name="Front. Microbiol.">
        <title>High frequency of phylogenetically diverse reductive dehalogenase-homologous genes in deep subseafloor sedimentary metagenomes.</title>
        <authorList>
            <person name="Kawai M."/>
            <person name="Futagami T."/>
            <person name="Toyoda A."/>
            <person name="Takaki Y."/>
            <person name="Nishi S."/>
            <person name="Hori S."/>
            <person name="Arai W."/>
            <person name="Tsubouchi T."/>
            <person name="Morono Y."/>
            <person name="Uchiyama I."/>
            <person name="Ito T."/>
            <person name="Fujiyama A."/>
            <person name="Inagaki F."/>
            <person name="Takami H."/>
        </authorList>
    </citation>
    <scope>NUCLEOTIDE SEQUENCE</scope>
    <source>
        <strain evidence="4">Expedition CK06-06</strain>
    </source>
</reference>
<dbReference type="SUPFAM" id="SSF52467">
    <property type="entry name" value="DHS-like NAD/FAD-binding domain"/>
    <property type="match status" value="1"/>
</dbReference>
<evidence type="ECO:0000256" key="1">
    <source>
        <dbReference type="ARBA" id="ARBA00009892"/>
    </source>
</evidence>
<name>X1KGZ9_9ZZZZ</name>
<dbReference type="GO" id="GO:0034038">
    <property type="term" value="F:deoxyhypusine synthase activity"/>
    <property type="evidence" value="ECO:0007669"/>
    <property type="project" value="TreeGrafter"/>
</dbReference>
<dbReference type="Gene3D" id="3.40.910.10">
    <property type="entry name" value="Deoxyhypusine synthase"/>
    <property type="match status" value="1"/>
</dbReference>